<feature type="region of interest" description="Disordered" evidence="1">
    <location>
        <begin position="1"/>
        <end position="21"/>
    </location>
</feature>
<dbReference type="CDD" id="cd02440">
    <property type="entry name" value="AdoMet_MTases"/>
    <property type="match status" value="1"/>
</dbReference>
<gene>
    <name evidence="3" type="ORF">FE263_18790</name>
</gene>
<keyword evidence="3" id="KW-0489">Methyltransferase</keyword>
<proteinExistence type="predicted"/>
<dbReference type="GO" id="GO:0008757">
    <property type="term" value="F:S-adenosylmethionine-dependent methyltransferase activity"/>
    <property type="evidence" value="ECO:0007669"/>
    <property type="project" value="InterPro"/>
</dbReference>
<evidence type="ECO:0000313" key="3">
    <source>
        <dbReference type="EMBL" id="TLU70912.1"/>
    </source>
</evidence>
<evidence type="ECO:0000256" key="1">
    <source>
        <dbReference type="SAM" id="MobiDB-lite"/>
    </source>
</evidence>
<comment type="caution">
    <text evidence="3">The sequence shown here is derived from an EMBL/GenBank/DDBJ whole genome shotgun (WGS) entry which is preliminary data.</text>
</comment>
<dbReference type="InterPro" id="IPR029063">
    <property type="entry name" value="SAM-dependent_MTases_sf"/>
</dbReference>
<evidence type="ECO:0000313" key="4">
    <source>
        <dbReference type="Proteomes" id="UP000305654"/>
    </source>
</evidence>
<dbReference type="SUPFAM" id="SSF53335">
    <property type="entry name" value="S-adenosyl-L-methionine-dependent methyltransferases"/>
    <property type="match status" value="1"/>
</dbReference>
<dbReference type="Pfam" id="PF08241">
    <property type="entry name" value="Methyltransf_11"/>
    <property type="match status" value="1"/>
</dbReference>
<organism evidence="3 4">
    <name type="scientific">Lichenicoccus roseus</name>
    <dbReference type="NCBI Taxonomy" id="2683649"/>
    <lineage>
        <taxon>Bacteria</taxon>
        <taxon>Pseudomonadati</taxon>
        <taxon>Pseudomonadota</taxon>
        <taxon>Alphaproteobacteria</taxon>
        <taxon>Acetobacterales</taxon>
        <taxon>Acetobacteraceae</taxon>
        <taxon>Lichenicoccus</taxon>
    </lineage>
</organism>
<dbReference type="InterPro" id="IPR013216">
    <property type="entry name" value="Methyltransf_11"/>
</dbReference>
<dbReference type="OrthoDB" id="9811589at2"/>
<sequence length="377" mass="41826">MTGLLSPANGQKLRRDGPHALHDGERRWPVVDGIPFLRVGREALVEASLRHLDEGRPDAALALLLADQDDWWTGPPMAPGSLLGLIRQRDQLTLREAMTHLGWGRVGDYFSHRWTDPTFLAGLALTEAHWNDPSVAFELACGIGHHLRALHQQGVTVVGADVVFSKLWIARHWIVRNATLICFDAAAPWPIAGQEFDLVACHDAFYFLEPKAVILDRLRALSGSGVLLVSHVHNRDWPNLSSGAAMTAPDLQAMAPDATIYDDSELTRALVEARAAAIAHPDDLAHVEAFGLAIGKGPARPVEGWLGLPHSDALLRRNPLYAADGEVEWPSERYRREYAERATYPERSRMPPSMLRSQAPAECIRRRELVDLPERWG</sequence>
<dbReference type="AlphaFoldDB" id="A0A5R9J060"/>
<dbReference type="EMBL" id="VCDI01000009">
    <property type="protein sequence ID" value="TLU70912.1"/>
    <property type="molecule type" value="Genomic_DNA"/>
</dbReference>
<keyword evidence="4" id="KW-1185">Reference proteome</keyword>
<protein>
    <submittedName>
        <fullName evidence="3">Class I SAM-dependent methyltransferase</fullName>
    </submittedName>
</protein>
<reference evidence="3 4" key="1">
    <citation type="submission" date="2019-05" db="EMBL/GenBank/DDBJ databases">
        <authorList>
            <person name="Pankratov T."/>
            <person name="Grouzdev D."/>
        </authorList>
    </citation>
    <scope>NUCLEOTIDE SEQUENCE [LARGE SCALE GENOMIC DNA]</scope>
    <source>
        <strain evidence="3 4">KEBCLARHB70R</strain>
    </source>
</reference>
<feature type="domain" description="Methyltransferase type 11" evidence="2">
    <location>
        <begin position="138"/>
        <end position="228"/>
    </location>
</feature>
<keyword evidence="3" id="KW-0808">Transferase</keyword>
<dbReference type="Proteomes" id="UP000305654">
    <property type="component" value="Unassembled WGS sequence"/>
</dbReference>
<dbReference type="RefSeq" id="WP_138327582.1">
    <property type="nucleotide sequence ID" value="NZ_VCDI01000009.1"/>
</dbReference>
<dbReference type="GO" id="GO:0032259">
    <property type="term" value="P:methylation"/>
    <property type="evidence" value="ECO:0007669"/>
    <property type="project" value="UniProtKB-KW"/>
</dbReference>
<dbReference type="Gene3D" id="3.40.50.150">
    <property type="entry name" value="Vaccinia Virus protein VP39"/>
    <property type="match status" value="1"/>
</dbReference>
<evidence type="ECO:0000259" key="2">
    <source>
        <dbReference type="Pfam" id="PF08241"/>
    </source>
</evidence>
<accession>A0A5R9J060</accession>
<name>A0A5R9J060_9PROT</name>